<dbReference type="AlphaFoldDB" id="A0A2A4JNQ5"/>
<protein>
    <recommendedName>
        <fullName evidence="1">MADF domain-containing protein</fullName>
    </recommendedName>
</protein>
<dbReference type="GO" id="GO:0005667">
    <property type="term" value="C:transcription regulator complex"/>
    <property type="evidence" value="ECO:0007669"/>
    <property type="project" value="TreeGrafter"/>
</dbReference>
<dbReference type="GO" id="GO:0006357">
    <property type="term" value="P:regulation of transcription by RNA polymerase II"/>
    <property type="evidence" value="ECO:0007669"/>
    <property type="project" value="TreeGrafter"/>
</dbReference>
<gene>
    <name evidence="2" type="ORF">B5V51_176</name>
</gene>
<organism evidence="2">
    <name type="scientific">Heliothis virescens</name>
    <name type="common">Tobacco budworm moth</name>
    <dbReference type="NCBI Taxonomy" id="7102"/>
    <lineage>
        <taxon>Eukaryota</taxon>
        <taxon>Metazoa</taxon>
        <taxon>Ecdysozoa</taxon>
        <taxon>Arthropoda</taxon>
        <taxon>Hexapoda</taxon>
        <taxon>Insecta</taxon>
        <taxon>Pterygota</taxon>
        <taxon>Neoptera</taxon>
        <taxon>Endopterygota</taxon>
        <taxon>Lepidoptera</taxon>
        <taxon>Glossata</taxon>
        <taxon>Ditrysia</taxon>
        <taxon>Noctuoidea</taxon>
        <taxon>Noctuidae</taxon>
        <taxon>Heliothinae</taxon>
        <taxon>Heliothis</taxon>
    </lineage>
</organism>
<evidence type="ECO:0000259" key="1">
    <source>
        <dbReference type="PROSITE" id="PS51029"/>
    </source>
</evidence>
<dbReference type="PANTHER" id="PTHR12243:SF69">
    <property type="entry name" value="SI:CH73-59F11.3"/>
    <property type="match status" value="1"/>
</dbReference>
<feature type="domain" description="MADF" evidence="1">
    <location>
        <begin position="9"/>
        <end position="94"/>
    </location>
</feature>
<dbReference type="EMBL" id="NWSH01001021">
    <property type="protein sequence ID" value="PCG73073.1"/>
    <property type="molecule type" value="Genomic_DNA"/>
</dbReference>
<comment type="caution">
    <text evidence="2">The sequence shown here is derived from an EMBL/GenBank/DDBJ whole genome shotgun (WGS) entry which is preliminary data.</text>
</comment>
<dbReference type="InterPro" id="IPR039353">
    <property type="entry name" value="TF_Adf1"/>
</dbReference>
<name>A0A2A4JNQ5_HELVI</name>
<dbReference type="STRING" id="7102.A0A2A4JNQ5"/>
<dbReference type="PROSITE" id="PS51029">
    <property type="entry name" value="MADF"/>
    <property type="match status" value="1"/>
</dbReference>
<accession>A0A2A4JNQ5</accession>
<dbReference type="Pfam" id="PF10545">
    <property type="entry name" value="MADF_DNA_bdg"/>
    <property type="match status" value="1"/>
</dbReference>
<dbReference type="PANTHER" id="PTHR12243">
    <property type="entry name" value="MADF DOMAIN TRANSCRIPTION FACTOR"/>
    <property type="match status" value="1"/>
</dbReference>
<dbReference type="GO" id="GO:0005634">
    <property type="term" value="C:nucleus"/>
    <property type="evidence" value="ECO:0007669"/>
    <property type="project" value="TreeGrafter"/>
</dbReference>
<reference evidence="2" key="1">
    <citation type="submission" date="2017-09" db="EMBL/GenBank/DDBJ databases">
        <title>Contemporary evolution of a Lepidopteran species, Heliothis virescens, in response to modern agricultural practices.</title>
        <authorList>
            <person name="Fritz M.L."/>
            <person name="Deyonke A.M."/>
            <person name="Papanicolaou A."/>
            <person name="Micinski S."/>
            <person name="Westbrook J."/>
            <person name="Gould F."/>
        </authorList>
    </citation>
    <scope>NUCLEOTIDE SEQUENCE [LARGE SCALE GENOMIC DNA]</scope>
    <source>
        <strain evidence="2">HvINT-</strain>
        <tissue evidence="2">Whole body</tissue>
    </source>
</reference>
<proteinExistence type="predicted"/>
<sequence>MTSRQFEDALLEQVKKYPILYRVRMKSVKFMSQKYDCWNKIGAALNRPPDECKSKFRNIRDNYIKNKKKKINGGGPAVSKYDDERLNFLSEPYEEPTNPDDTTKENFIVYEITNNNIKEEYDSTEEVPLSESPFILGTSEDANAGPTFMSDPIASYEPNQLVQQNMTVQDQSIGPELQVESRRVLKRKRDSIIDELRKDREERNAILEKLVNKVTGTGQTPTHSFFSCMADIVCQFPPEKIAELRNKICIMVSTMELSLLKDKTKPGS</sequence>
<evidence type="ECO:0000313" key="2">
    <source>
        <dbReference type="EMBL" id="PCG73073.1"/>
    </source>
</evidence>
<dbReference type="InterPro" id="IPR006578">
    <property type="entry name" value="MADF-dom"/>
</dbReference>
<dbReference type="SMART" id="SM00595">
    <property type="entry name" value="MADF"/>
    <property type="match status" value="1"/>
</dbReference>